<feature type="non-terminal residue" evidence="1">
    <location>
        <position position="1"/>
    </location>
</feature>
<proteinExistence type="predicted"/>
<organism evidence="1">
    <name type="scientific">marine sediment metagenome</name>
    <dbReference type="NCBI Taxonomy" id="412755"/>
    <lineage>
        <taxon>unclassified sequences</taxon>
        <taxon>metagenomes</taxon>
        <taxon>ecological metagenomes</taxon>
    </lineage>
</organism>
<reference evidence="1" key="1">
    <citation type="journal article" date="2014" name="Front. Microbiol.">
        <title>High frequency of phylogenetically diverse reductive dehalogenase-homologous genes in deep subseafloor sedimentary metagenomes.</title>
        <authorList>
            <person name="Kawai M."/>
            <person name="Futagami T."/>
            <person name="Toyoda A."/>
            <person name="Takaki Y."/>
            <person name="Nishi S."/>
            <person name="Hori S."/>
            <person name="Arai W."/>
            <person name="Tsubouchi T."/>
            <person name="Morono Y."/>
            <person name="Uchiyama I."/>
            <person name="Ito T."/>
            <person name="Fujiyama A."/>
            <person name="Inagaki F."/>
            <person name="Takami H."/>
        </authorList>
    </citation>
    <scope>NUCLEOTIDE SEQUENCE</scope>
    <source>
        <strain evidence="1">Expedition CK06-06</strain>
    </source>
</reference>
<gene>
    <name evidence="1" type="ORF">S06H3_28555</name>
</gene>
<dbReference type="EMBL" id="BARV01016673">
    <property type="protein sequence ID" value="GAI29724.1"/>
    <property type="molecule type" value="Genomic_DNA"/>
</dbReference>
<accession>X1PFQ7</accession>
<protein>
    <submittedName>
        <fullName evidence="1">Uncharacterized protein</fullName>
    </submittedName>
</protein>
<sequence length="54" mass="6140">FCPENTLLLPFNRIDEPEEYLDAEAKKTVQLDVLTRSHVDADDGIVNVVLDRLV</sequence>
<comment type="caution">
    <text evidence="1">The sequence shown here is derived from an EMBL/GenBank/DDBJ whole genome shotgun (WGS) entry which is preliminary data.</text>
</comment>
<name>X1PFQ7_9ZZZZ</name>
<dbReference type="AlphaFoldDB" id="X1PFQ7"/>
<evidence type="ECO:0000313" key="1">
    <source>
        <dbReference type="EMBL" id="GAI29724.1"/>
    </source>
</evidence>